<dbReference type="Gene3D" id="3.20.20.70">
    <property type="entry name" value="Aldolase class I"/>
    <property type="match status" value="1"/>
</dbReference>
<dbReference type="SMART" id="SM01130">
    <property type="entry name" value="DHDPS"/>
    <property type="match status" value="1"/>
</dbReference>
<feature type="active site" description="Schiff-base intermediate with substrate" evidence="3">
    <location>
        <position position="172"/>
    </location>
</feature>
<dbReference type="EC" id="4.3.3.7" evidence="5"/>
<reference evidence="5 6" key="1">
    <citation type="submission" date="2017-05" db="EMBL/GenBank/DDBJ databases">
        <authorList>
            <person name="Song R."/>
            <person name="Chenine A.L."/>
            <person name="Ruprecht R.M."/>
        </authorList>
    </citation>
    <scope>NUCLEOTIDE SEQUENCE [LARGE SCALE GENOMIC DNA]</scope>
    <source>
        <strain evidence="5 6">CECT 8899</strain>
    </source>
</reference>
<sequence length="305" mass="31526">MSNKAELSGVVCAAVTPVDAAYRINVAALAAHCDRVLSDGCSFVSVFGTTGEGASFSTGEKAEALAALIAAGIPADRQVPAIMTPVLTEAADMLAAAEAQGCRAALVLPPFYYTDPGDPAIVAFIDAMIDRSGASDIDLVLYNIPRFSRISFTPALVEALLHRFGGRIVGIKDSTGDLENSLTLVRNFPDLAIFTGDDRVMPALRVAGGAGMIGGMPNLFAADAVRILGAPTSQETEALRTASAQRIELVDGNGGLSAIKAILARAYDDPEWTRLVPPLSATPKPAVDAILAGLAKTGYALEPVA</sequence>
<dbReference type="Pfam" id="PF00701">
    <property type="entry name" value="DHDPS"/>
    <property type="match status" value="1"/>
</dbReference>
<gene>
    <name evidence="5" type="primary">dapA_2</name>
    <name evidence="5" type="ORF">LOM8899_00428</name>
</gene>
<dbReference type="GO" id="GO:0008840">
    <property type="term" value="F:4-hydroxy-tetrahydrodipicolinate synthase activity"/>
    <property type="evidence" value="ECO:0007669"/>
    <property type="project" value="UniProtKB-EC"/>
</dbReference>
<dbReference type="PIRSF" id="PIRSF001365">
    <property type="entry name" value="DHDPS"/>
    <property type="match status" value="1"/>
</dbReference>
<feature type="binding site" evidence="4">
    <location>
        <position position="213"/>
    </location>
    <ligand>
        <name>pyruvate</name>
        <dbReference type="ChEBI" id="CHEBI:15361"/>
    </ligand>
</feature>
<dbReference type="RefSeq" id="WP_093990499.1">
    <property type="nucleotide sequence ID" value="NZ_FXZK01000001.1"/>
</dbReference>
<dbReference type="PANTHER" id="PTHR12128">
    <property type="entry name" value="DIHYDRODIPICOLINATE SYNTHASE"/>
    <property type="match status" value="1"/>
</dbReference>
<keyword evidence="6" id="KW-1185">Reference proteome</keyword>
<dbReference type="PRINTS" id="PR00146">
    <property type="entry name" value="DHPICSNTHASE"/>
</dbReference>
<evidence type="ECO:0000256" key="2">
    <source>
        <dbReference type="PIRNR" id="PIRNR001365"/>
    </source>
</evidence>
<dbReference type="SUPFAM" id="SSF51569">
    <property type="entry name" value="Aldolase"/>
    <property type="match status" value="1"/>
</dbReference>
<evidence type="ECO:0000313" key="6">
    <source>
        <dbReference type="Proteomes" id="UP000201613"/>
    </source>
</evidence>
<proteinExistence type="inferred from homology"/>
<evidence type="ECO:0000256" key="4">
    <source>
        <dbReference type="PIRSR" id="PIRSR001365-2"/>
    </source>
</evidence>
<accession>A0A238LA64</accession>
<dbReference type="PANTHER" id="PTHR12128:SF67">
    <property type="entry name" value="BLR3884 PROTEIN"/>
    <property type="match status" value="1"/>
</dbReference>
<keyword evidence="1 2" id="KW-0456">Lyase</keyword>
<protein>
    <submittedName>
        <fullName evidence="5">4-hydroxy-tetrahydrodipicolinate synthase</fullName>
        <ecNumber evidence="5">4.3.3.7</ecNumber>
    </submittedName>
</protein>
<dbReference type="AlphaFoldDB" id="A0A238LA64"/>
<dbReference type="Proteomes" id="UP000201613">
    <property type="component" value="Unassembled WGS sequence"/>
</dbReference>
<evidence type="ECO:0000313" key="5">
    <source>
        <dbReference type="EMBL" id="SMY06305.1"/>
    </source>
</evidence>
<organism evidence="5 6">
    <name type="scientific">Flavimaricola marinus</name>
    <dbReference type="NCBI Taxonomy" id="1819565"/>
    <lineage>
        <taxon>Bacteria</taxon>
        <taxon>Pseudomonadati</taxon>
        <taxon>Pseudomonadota</taxon>
        <taxon>Alphaproteobacteria</taxon>
        <taxon>Rhodobacterales</taxon>
        <taxon>Paracoccaceae</taxon>
        <taxon>Flavimaricola</taxon>
    </lineage>
</organism>
<feature type="active site" description="Proton donor/acceptor" evidence="3">
    <location>
        <position position="142"/>
    </location>
</feature>
<dbReference type="InterPro" id="IPR013785">
    <property type="entry name" value="Aldolase_TIM"/>
</dbReference>
<name>A0A238LA64_9RHOB</name>
<dbReference type="EMBL" id="FXZK01000001">
    <property type="protein sequence ID" value="SMY06305.1"/>
    <property type="molecule type" value="Genomic_DNA"/>
</dbReference>
<evidence type="ECO:0000256" key="1">
    <source>
        <dbReference type="ARBA" id="ARBA00023239"/>
    </source>
</evidence>
<feature type="binding site" evidence="4">
    <location>
        <position position="50"/>
    </location>
    <ligand>
        <name>pyruvate</name>
        <dbReference type="ChEBI" id="CHEBI:15361"/>
    </ligand>
</feature>
<dbReference type="CDD" id="cd00408">
    <property type="entry name" value="DHDPS-like"/>
    <property type="match status" value="1"/>
</dbReference>
<dbReference type="InterPro" id="IPR002220">
    <property type="entry name" value="DapA-like"/>
</dbReference>
<dbReference type="OrthoDB" id="9782828at2"/>
<comment type="similarity">
    <text evidence="2">Belongs to the DapA family.</text>
</comment>
<evidence type="ECO:0000256" key="3">
    <source>
        <dbReference type="PIRSR" id="PIRSR001365-1"/>
    </source>
</evidence>